<dbReference type="Proteomes" id="UP000516438">
    <property type="component" value="Chromosome"/>
</dbReference>
<keyword evidence="2" id="KW-1185">Reference proteome</keyword>
<dbReference type="AlphaFoldDB" id="A0A7H1DTS1"/>
<name>A0A7H1DTS1_9FLAO</name>
<proteinExistence type="predicted"/>
<sequence length="234" mass="28114">MRPKKILLVMPDYSDFPELFIRNLEKLGFQASLIINKIPAYKYRGSERVVNFIRKTFLKDKSYKKKLIAQFEETEYSRIAAELDEMFDYIFVIRPDSFPTSFIEKLKDKTTKYIGYQWDGIEKFPEVKNYFSFFNTFFCFETVPGFSNVKKTTNFYFDFDNYKAAQTPVQNIPPVFYFVGLDWEIRRSKINNFVEFAVINDFKLDFYLQEFDKNDDKNPHIQYITKRISFAENN</sequence>
<reference evidence="1 2" key="1">
    <citation type="submission" date="2020-07" db="EMBL/GenBank/DDBJ databases">
        <title>Complete genome and description of Chryseobacterium manosquense strain Marseille-Q2069 sp. nov.</title>
        <authorList>
            <person name="Boxberger M."/>
        </authorList>
    </citation>
    <scope>NUCLEOTIDE SEQUENCE [LARGE SCALE GENOMIC DNA]</scope>
    <source>
        <strain evidence="1 2">Marseille-Q2069</strain>
    </source>
</reference>
<dbReference type="RefSeq" id="WP_188320470.1">
    <property type="nucleotide sequence ID" value="NZ_CP060203.1"/>
</dbReference>
<gene>
    <name evidence="1" type="ORF">H0S70_08240</name>
</gene>
<protein>
    <submittedName>
        <fullName evidence="1">Uncharacterized protein</fullName>
    </submittedName>
</protein>
<evidence type="ECO:0000313" key="1">
    <source>
        <dbReference type="EMBL" id="QNS40379.1"/>
    </source>
</evidence>
<evidence type="ECO:0000313" key="2">
    <source>
        <dbReference type="Proteomes" id="UP000516438"/>
    </source>
</evidence>
<organism evidence="1 2">
    <name type="scientific">Chryseobacterium manosquense</name>
    <dbReference type="NCBI Taxonomy" id="2754694"/>
    <lineage>
        <taxon>Bacteria</taxon>
        <taxon>Pseudomonadati</taxon>
        <taxon>Bacteroidota</taxon>
        <taxon>Flavobacteriia</taxon>
        <taxon>Flavobacteriales</taxon>
        <taxon>Weeksellaceae</taxon>
        <taxon>Chryseobacterium group</taxon>
        <taxon>Chryseobacterium</taxon>
    </lineage>
</organism>
<dbReference type="EMBL" id="CP060203">
    <property type="protein sequence ID" value="QNS40379.1"/>
    <property type="molecule type" value="Genomic_DNA"/>
</dbReference>
<accession>A0A7H1DTS1</accession>
<dbReference type="KEGG" id="cmaq:H0S70_08240"/>